<dbReference type="OrthoDB" id="7264138at2"/>
<gene>
    <name evidence="1" type="ORF">EAH89_04305</name>
</gene>
<dbReference type="RefSeq" id="WP_140881515.1">
    <property type="nucleotide sequence ID" value="NZ_RCZP01000002.1"/>
</dbReference>
<proteinExistence type="predicted"/>
<dbReference type="AlphaFoldDB" id="A0A502GI05"/>
<comment type="caution">
    <text evidence="1">The sequence shown here is derived from an EMBL/GenBank/DDBJ whole genome shotgun (WGS) entry which is preliminary data.</text>
</comment>
<reference evidence="1 2" key="1">
    <citation type="journal article" date="2019" name="Environ. Microbiol.">
        <title>Species interactions and distinct microbial communities in high Arctic permafrost affected cryosols are associated with the CH4 and CO2 gas fluxes.</title>
        <authorList>
            <person name="Altshuler I."/>
            <person name="Hamel J."/>
            <person name="Turney S."/>
            <person name="Magnuson E."/>
            <person name="Levesque R."/>
            <person name="Greer C."/>
            <person name="Whyte L.G."/>
        </authorList>
    </citation>
    <scope>NUCLEOTIDE SEQUENCE [LARGE SCALE GENOMIC DNA]</scope>
    <source>
        <strain evidence="1 2">S9.3B</strain>
    </source>
</reference>
<dbReference type="Proteomes" id="UP000317078">
    <property type="component" value="Unassembled WGS sequence"/>
</dbReference>
<sequence length="299" mass="31052">MTPAPHPAQDGPPLAALLFRPGPGLAPEAHRVARALLEDAARNRGGRVSSAEDGAWRLVAAQPALEMARRALAAVLHGRDAALLTETITAPAAPLVPSTGLEAMLGATPLEGLLERRPILGFGPGGELRPMGQRALPAAAAIRSVLGARWAGAPWQAHAHDVVARRALALAPPSADPLHLDLPPEALPVAVENLLPLLPARALARPPAGRHGVADLPASLLSLLNPAHLPGEALHLAFDPALDDLPGDFWQALNPARVVLEGVADAEALSWGLARGILRFAGPWPNRLMAARRRQGAAG</sequence>
<evidence type="ECO:0000313" key="1">
    <source>
        <dbReference type="EMBL" id="TPG60586.1"/>
    </source>
</evidence>
<protein>
    <submittedName>
        <fullName evidence="1">Uncharacterized protein</fullName>
    </submittedName>
</protein>
<keyword evidence="2" id="KW-1185">Reference proteome</keyword>
<name>A0A502GI05_9PROT</name>
<evidence type="ECO:0000313" key="2">
    <source>
        <dbReference type="Proteomes" id="UP000317078"/>
    </source>
</evidence>
<dbReference type="EMBL" id="RCZP01000002">
    <property type="protein sequence ID" value="TPG60586.1"/>
    <property type="molecule type" value="Genomic_DNA"/>
</dbReference>
<organism evidence="1 2">
    <name type="scientific">Muricoccus nepalensis</name>
    <dbReference type="NCBI Taxonomy" id="1854500"/>
    <lineage>
        <taxon>Bacteria</taxon>
        <taxon>Pseudomonadati</taxon>
        <taxon>Pseudomonadota</taxon>
        <taxon>Alphaproteobacteria</taxon>
        <taxon>Acetobacterales</taxon>
        <taxon>Roseomonadaceae</taxon>
        <taxon>Muricoccus</taxon>
    </lineage>
</organism>
<accession>A0A502GI05</accession>